<comment type="catalytic activity">
    <reaction evidence="12">
        <text>(S)-lactate + 2 Fe(III)-[cytochrome c] = 2 Fe(II)-[cytochrome c] + pyruvate + 2 H(+)</text>
        <dbReference type="Rhea" id="RHEA:19909"/>
        <dbReference type="Rhea" id="RHEA-COMP:10350"/>
        <dbReference type="Rhea" id="RHEA-COMP:14399"/>
        <dbReference type="ChEBI" id="CHEBI:15361"/>
        <dbReference type="ChEBI" id="CHEBI:15378"/>
        <dbReference type="ChEBI" id="CHEBI:16651"/>
        <dbReference type="ChEBI" id="CHEBI:29033"/>
        <dbReference type="ChEBI" id="CHEBI:29034"/>
        <dbReference type="EC" id="1.1.2.3"/>
    </reaction>
    <physiologicalReaction direction="left-to-right" evidence="12">
        <dbReference type="Rhea" id="RHEA:19910"/>
    </physiologicalReaction>
</comment>
<evidence type="ECO:0000256" key="15">
    <source>
        <dbReference type="ARBA" id="ARBA00066458"/>
    </source>
</evidence>
<evidence type="ECO:0000259" key="18">
    <source>
        <dbReference type="PROSITE" id="PS51349"/>
    </source>
</evidence>
<comment type="cofactor">
    <cofactor evidence="1">
        <name>FMN</name>
        <dbReference type="ChEBI" id="CHEBI:58210"/>
    </cofactor>
</comment>
<keyword evidence="6" id="KW-0285">Flavoprotein</keyword>
<evidence type="ECO:0000256" key="14">
    <source>
        <dbReference type="ARBA" id="ARBA00061589"/>
    </source>
</evidence>
<keyword evidence="9" id="KW-0560">Oxidoreductase</keyword>
<dbReference type="InParanoid" id="A0A3N4KU48"/>
<dbReference type="SMART" id="SM01117">
    <property type="entry name" value="Cyt-b5"/>
    <property type="match status" value="1"/>
</dbReference>
<dbReference type="InterPro" id="IPR036400">
    <property type="entry name" value="Cyt_B5-like_heme/steroid_sf"/>
</dbReference>
<dbReference type="GO" id="GO:0046872">
    <property type="term" value="F:metal ion binding"/>
    <property type="evidence" value="ECO:0007669"/>
    <property type="project" value="UniProtKB-KW"/>
</dbReference>
<evidence type="ECO:0000256" key="12">
    <source>
        <dbReference type="ARBA" id="ARBA00052399"/>
    </source>
</evidence>
<evidence type="ECO:0000256" key="8">
    <source>
        <dbReference type="ARBA" id="ARBA00022723"/>
    </source>
</evidence>
<feature type="domain" description="FMN hydroxy acid dehydrogenase" evidence="18">
    <location>
        <begin position="100"/>
        <end position="463"/>
    </location>
</feature>
<dbReference type="EC" id="1.1.2.3" evidence="15"/>
<evidence type="ECO:0000256" key="9">
    <source>
        <dbReference type="ARBA" id="ARBA00023002"/>
    </source>
</evidence>
<comment type="similarity">
    <text evidence="13">In the C-terminal section; belongs to the FMN-dependent alpha-hydroxy acid dehydrogenase family.</text>
</comment>
<gene>
    <name evidence="19" type="ORF">P167DRAFT_605395</name>
</gene>
<evidence type="ECO:0000256" key="16">
    <source>
        <dbReference type="ARBA" id="ARBA00068515"/>
    </source>
</evidence>
<dbReference type="PROSITE" id="PS50255">
    <property type="entry name" value="CYTOCHROME_B5_2"/>
    <property type="match status" value="1"/>
</dbReference>
<dbReference type="FunFam" id="3.20.20.70:FF:000062">
    <property type="entry name" value="Cytochrome b2, mitochondrial, putative"/>
    <property type="match status" value="1"/>
</dbReference>
<dbReference type="InterPro" id="IPR037458">
    <property type="entry name" value="L-MDH/L-LDH_FMN-bd"/>
</dbReference>
<dbReference type="AlphaFoldDB" id="A0A3N4KU48"/>
<keyword evidence="8" id="KW-0479">Metal-binding</keyword>
<dbReference type="InterPro" id="IPR001199">
    <property type="entry name" value="Cyt_B5-like_heme/steroid-bd"/>
</dbReference>
<evidence type="ECO:0000256" key="7">
    <source>
        <dbReference type="ARBA" id="ARBA00022643"/>
    </source>
</evidence>
<evidence type="ECO:0000259" key="17">
    <source>
        <dbReference type="PROSITE" id="PS50255"/>
    </source>
</evidence>
<feature type="domain" description="Cytochrome b5 heme-binding" evidence="17">
    <location>
        <begin position="3"/>
        <end position="81"/>
    </location>
</feature>
<keyword evidence="5" id="KW-0349">Heme</keyword>
<proteinExistence type="inferred from homology"/>
<dbReference type="Proteomes" id="UP000277580">
    <property type="component" value="Unassembled WGS sequence"/>
</dbReference>
<dbReference type="PANTHER" id="PTHR10578:SF104">
    <property type="entry name" value="CYTOCHROME B2, MITOCHONDRIAL-RELATED"/>
    <property type="match status" value="1"/>
</dbReference>
<dbReference type="Pfam" id="PF01070">
    <property type="entry name" value="FMN_dh"/>
    <property type="match status" value="1"/>
</dbReference>
<comment type="cofactor">
    <cofactor evidence="2">
        <name>heme b</name>
        <dbReference type="ChEBI" id="CHEBI:60344"/>
    </cofactor>
</comment>
<reference evidence="19 20" key="1">
    <citation type="journal article" date="2018" name="Nat. Ecol. Evol.">
        <title>Pezizomycetes genomes reveal the molecular basis of ectomycorrhizal truffle lifestyle.</title>
        <authorList>
            <person name="Murat C."/>
            <person name="Payen T."/>
            <person name="Noel B."/>
            <person name="Kuo A."/>
            <person name="Morin E."/>
            <person name="Chen J."/>
            <person name="Kohler A."/>
            <person name="Krizsan K."/>
            <person name="Balestrini R."/>
            <person name="Da Silva C."/>
            <person name="Montanini B."/>
            <person name="Hainaut M."/>
            <person name="Levati E."/>
            <person name="Barry K.W."/>
            <person name="Belfiori B."/>
            <person name="Cichocki N."/>
            <person name="Clum A."/>
            <person name="Dockter R.B."/>
            <person name="Fauchery L."/>
            <person name="Guy J."/>
            <person name="Iotti M."/>
            <person name="Le Tacon F."/>
            <person name="Lindquist E.A."/>
            <person name="Lipzen A."/>
            <person name="Malagnac F."/>
            <person name="Mello A."/>
            <person name="Molinier V."/>
            <person name="Miyauchi S."/>
            <person name="Poulain J."/>
            <person name="Riccioni C."/>
            <person name="Rubini A."/>
            <person name="Sitrit Y."/>
            <person name="Splivallo R."/>
            <person name="Traeger S."/>
            <person name="Wang M."/>
            <person name="Zifcakova L."/>
            <person name="Wipf D."/>
            <person name="Zambonelli A."/>
            <person name="Paolocci F."/>
            <person name="Nowrousian M."/>
            <person name="Ottonello S."/>
            <person name="Baldrian P."/>
            <person name="Spatafora J.W."/>
            <person name="Henrissat B."/>
            <person name="Nagy L.G."/>
            <person name="Aury J.M."/>
            <person name="Wincker P."/>
            <person name="Grigoriev I.V."/>
            <person name="Bonfante P."/>
            <person name="Martin F.M."/>
        </authorList>
    </citation>
    <scope>NUCLEOTIDE SEQUENCE [LARGE SCALE GENOMIC DNA]</scope>
    <source>
        <strain evidence="19 20">CCBAS932</strain>
    </source>
</reference>
<dbReference type="CDD" id="cd02922">
    <property type="entry name" value="FCB2_FMN"/>
    <property type="match status" value="1"/>
</dbReference>
<dbReference type="PANTHER" id="PTHR10578">
    <property type="entry name" value="S -2-HYDROXY-ACID OXIDASE-RELATED"/>
    <property type="match status" value="1"/>
</dbReference>
<dbReference type="SUPFAM" id="SSF51395">
    <property type="entry name" value="FMN-linked oxidoreductases"/>
    <property type="match status" value="1"/>
</dbReference>
<dbReference type="Gene3D" id="3.20.20.70">
    <property type="entry name" value="Aldolase class I"/>
    <property type="match status" value="1"/>
</dbReference>
<dbReference type="PROSITE" id="PS51349">
    <property type="entry name" value="FMN_HYDROXY_ACID_DH_2"/>
    <property type="match status" value="1"/>
</dbReference>
<evidence type="ECO:0000256" key="6">
    <source>
        <dbReference type="ARBA" id="ARBA00022630"/>
    </source>
</evidence>
<dbReference type="SUPFAM" id="SSF55856">
    <property type="entry name" value="Cytochrome b5-like heme/steroid binding domain"/>
    <property type="match status" value="1"/>
</dbReference>
<accession>A0A3N4KU48</accession>
<dbReference type="InterPro" id="IPR000262">
    <property type="entry name" value="FMN-dep_DH"/>
</dbReference>
<protein>
    <recommendedName>
        <fullName evidence="16">L-lactate dehydrogenase (cytochrome)</fullName>
        <ecNumber evidence="15">1.1.2.3</ecNumber>
    </recommendedName>
</protein>
<dbReference type="PRINTS" id="PR00363">
    <property type="entry name" value="CYTOCHROMEB5"/>
</dbReference>
<evidence type="ECO:0000256" key="5">
    <source>
        <dbReference type="ARBA" id="ARBA00022617"/>
    </source>
</evidence>
<evidence type="ECO:0000256" key="4">
    <source>
        <dbReference type="ARBA" id="ARBA00011881"/>
    </source>
</evidence>
<comment type="subcellular location">
    <subcellularLocation>
        <location evidence="3">Mitochondrion intermembrane space</location>
    </subcellularLocation>
</comment>
<dbReference type="GO" id="GO:0004460">
    <property type="term" value="F:L-lactate dehydrogenase (cytochrome) activity"/>
    <property type="evidence" value="ECO:0007669"/>
    <property type="project" value="UniProtKB-EC"/>
</dbReference>
<sequence>MTRKNLTTDDVSKHNTQSDCWMTVRGTVYDVTEFLQQHPGGPQALLAYAGADATGAYDSVHTPELLEKDAPASIKSLGPIDPQSVAVDLGALNDTSSTKPPLESLINTYDFETVAEKTSSAKAWAFFSSAATDLISMRLNKEAFDRVLLRPRVMRNNKEVDTTTTILGVRTRSPFFVAPTAMAKMIHQDGEIAVSKGAGAEGIIHIISTNSSAPIADIISAGLGPEKQTHFLQLYVNTDRAKTIALLKTAREAGVKAVFVTVDAHLAGKREADERLKVDVPVKSAVSGAVSHNDKKGGGMGRLMGLYVDRTLNWEDIPWLKSVCGGLPIVLKGIQTAADAQLALKYGVQGIVLSNHGGRSLDTSPPSIFTLLELHKVCPEVFDHLEVYIDGGIRRGTDIFKALCLGAKAVGVGRPYLYALNYGAEGISHLTQILNDELETTMRMCGVTNLSQVHPGFVNTAMIDHFVPDSTGHPYVKWRPKSMI</sequence>
<organism evidence="19 20">
    <name type="scientific">Morchella conica CCBAS932</name>
    <dbReference type="NCBI Taxonomy" id="1392247"/>
    <lineage>
        <taxon>Eukaryota</taxon>
        <taxon>Fungi</taxon>
        <taxon>Dikarya</taxon>
        <taxon>Ascomycota</taxon>
        <taxon>Pezizomycotina</taxon>
        <taxon>Pezizomycetes</taxon>
        <taxon>Pezizales</taxon>
        <taxon>Morchellaceae</taxon>
        <taxon>Morchella</taxon>
    </lineage>
</organism>
<dbReference type="InterPro" id="IPR013785">
    <property type="entry name" value="Aldolase_TIM"/>
</dbReference>
<keyword evidence="10" id="KW-0408">Iron</keyword>
<comment type="subunit">
    <text evidence="4">Homotetramer.</text>
</comment>
<evidence type="ECO:0000256" key="11">
    <source>
        <dbReference type="ARBA" id="ARBA00023128"/>
    </source>
</evidence>
<keyword evidence="11" id="KW-0496">Mitochondrion</keyword>
<comment type="similarity">
    <text evidence="14">In the N-terminal section; belongs to the cytochrome b5 family.</text>
</comment>
<evidence type="ECO:0000313" key="19">
    <source>
        <dbReference type="EMBL" id="RPB12802.1"/>
    </source>
</evidence>
<dbReference type="InterPro" id="IPR037396">
    <property type="entry name" value="FMN_HAD"/>
</dbReference>
<keyword evidence="7" id="KW-0288">FMN</keyword>
<evidence type="ECO:0000256" key="2">
    <source>
        <dbReference type="ARBA" id="ARBA00001970"/>
    </source>
</evidence>
<evidence type="ECO:0000256" key="1">
    <source>
        <dbReference type="ARBA" id="ARBA00001917"/>
    </source>
</evidence>
<dbReference type="Pfam" id="PF00173">
    <property type="entry name" value="Cyt-b5"/>
    <property type="match status" value="1"/>
</dbReference>
<evidence type="ECO:0000256" key="13">
    <source>
        <dbReference type="ARBA" id="ARBA00061137"/>
    </source>
</evidence>
<dbReference type="GO" id="GO:0005758">
    <property type="term" value="C:mitochondrial intermembrane space"/>
    <property type="evidence" value="ECO:0007669"/>
    <property type="project" value="UniProtKB-SubCell"/>
</dbReference>
<dbReference type="Gene3D" id="3.10.120.10">
    <property type="entry name" value="Cytochrome b5-like heme/steroid binding domain"/>
    <property type="match status" value="1"/>
</dbReference>
<dbReference type="EMBL" id="ML119126">
    <property type="protein sequence ID" value="RPB12802.1"/>
    <property type="molecule type" value="Genomic_DNA"/>
</dbReference>
<evidence type="ECO:0000313" key="20">
    <source>
        <dbReference type="Proteomes" id="UP000277580"/>
    </source>
</evidence>
<name>A0A3N4KU48_9PEZI</name>
<dbReference type="OrthoDB" id="1925334at2759"/>
<evidence type="ECO:0000256" key="10">
    <source>
        <dbReference type="ARBA" id="ARBA00023004"/>
    </source>
</evidence>
<keyword evidence="20" id="KW-1185">Reference proteome</keyword>
<evidence type="ECO:0000256" key="3">
    <source>
        <dbReference type="ARBA" id="ARBA00004569"/>
    </source>
</evidence>
<dbReference type="STRING" id="1392247.A0A3N4KU48"/>